<feature type="compositionally biased region" description="Polar residues" evidence="1">
    <location>
        <begin position="36"/>
        <end position="55"/>
    </location>
</feature>
<organism evidence="2 3">
    <name type="scientific">Pisolithus tinctorius Marx 270</name>
    <dbReference type="NCBI Taxonomy" id="870435"/>
    <lineage>
        <taxon>Eukaryota</taxon>
        <taxon>Fungi</taxon>
        <taxon>Dikarya</taxon>
        <taxon>Basidiomycota</taxon>
        <taxon>Agaricomycotina</taxon>
        <taxon>Agaricomycetes</taxon>
        <taxon>Agaricomycetidae</taxon>
        <taxon>Boletales</taxon>
        <taxon>Sclerodermatineae</taxon>
        <taxon>Pisolithaceae</taxon>
        <taxon>Pisolithus</taxon>
    </lineage>
</organism>
<gene>
    <name evidence="2" type="ORF">M404DRAFT_1007485</name>
</gene>
<evidence type="ECO:0000313" key="3">
    <source>
        <dbReference type="Proteomes" id="UP000054217"/>
    </source>
</evidence>
<evidence type="ECO:0000313" key="2">
    <source>
        <dbReference type="EMBL" id="KIN95443.1"/>
    </source>
</evidence>
<sequence>MARQHMPLRTYVPNRIVTSTTYIMAQHLATMAMPSNNHKYRNASNHRQPTISQSPRAAICRV</sequence>
<dbReference type="InParanoid" id="A0A0C3NJ88"/>
<name>A0A0C3NJ88_PISTI</name>
<dbReference type="EMBL" id="KN832068">
    <property type="protein sequence ID" value="KIN95443.1"/>
    <property type="molecule type" value="Genomic_DNA"/>
</dbReference>
<feature type="region of interest" description="Disordered" evidence="1">
    <location>
        <begin position="36"/>
        <end position="62"/>
    </location>
</feature>
<accession>A0A0C3NJ88</accession>
<dbReference type="AlphaFoldDB" id="A0A0C3NJ88"/>
<reference evidence="3" key="2">
    <citation type="submission" date="2015-01" db="EMBL/GenBank/DDBJ databases">
        <title>Evolutionary Origins and Diversification of the Mycorrhizal Mutualists.</title>
        <authorList>
            <consortium name="DOE Joint Genome Institute"/>
            <consortium name="Mycorrhizal Genomics Consortium"/>
            <person name="Kohler A."/>
            <person name="Kuo A."/>
            <person name="Nagy L.G."/>
            <person name="Floudas D."/>
            <person name="Copeland A."/>
            <person name="Barry K.W."/>
            <person name="Cichocki N."/>
            <person name="Veneault-Fourrey C."/>
            <person name="LaButti K."/>
            <person name="Lindquist E.A."/>
            <person name="Lipzen A."/>
            <person name="Lundell T."/>
            <person name="Morin E."/>
            <person name="Murat C."/>
            <person name="Riley R."/>
            <person name="Ohm R."/>
            <person name="Sun H."/>
            <person name="Tunlid A."/>
            <person name="Henrissat B."/>
            <person name="Grigoriev I.V."/>
            <person name="Hibbett D.S."/>
            <person name="Martin F."/>
        </authorList>
    </citation>
    <scope>NUCLEOTIDE SEQUENCE [LARGE SCALE GENOMIC DNA]</scope>
    <source>
        <strain evidence="3">Marx 270</strain>
    </source>
</reference>
<evidence type="ECO:0000256" key="1">
    <source>
        <dbReference type="SAM" id="MobiDB-lite"/>
    </source>
</evidence>
<keyword evidence="3" id="KW-1185">Reference proteome</keyword>
<proteinExistence type="predicted"/>
<reference evidence="2 3" key="1">
    <citation type="submission" date="2014-04" db="EMBL/GenBank/DDBJ databases">
        <authorList>
            <consortium name="DOE Joint Genome Institute"/>
            <person name="Kuo A."/>
            <person name="Kohler A."/>
            <person name="Costa M.D."/>
            <person name="Nagy L.G."/>
            <person name="Floudas D."/>
            <person name="Copeland A."/>
            <person name="Barry K.W."/>
            <person name="Cichocki N."/>
            <person name="Veneault-Fourrey C."/>
            <person name="LaButti K."/>
            <person name="Lindquist E.A."/>
            <person name="Lipzen A."/>
            <person name="Lundell T."/>
            <person name="Morin E."/>
            <person name="Murat C."/>
            <person name="Sun H."/>
            <person name="Tunlid A."/>
            <person name="Henrissat B."/>
            <person name="Grigoriev I.V."/>
            <person name="Hibbett D.S."/>
            <person name="Martin F."/>
            <person name="Nordberg H.P."/>
            <person name="Cantor M.N."/>
            <person name="Hua S.X."/>
        </authorList>
    </citation>
    <scope>NUCLEOTIDE SEQUENCE [LARGE SCALE GENOMIC DNA]</scope>
    <source>
        <strain evidence="2 3">Marx 270</strain>
    </source>
</reference>
<dbReference type="HOGENOM" id="CLU_2905084_0_0_1"/>
<dbReference type="Proteomes" id="UP000054217">
    <property type="component" value="Unassembled WGS sequence"/>
</dbReference>
<protein>
    <submittedName>
        <fullName evidence="2">Uncharacterized protein</fullName>
    </submittedName>
</protein>